<feature type="domain" description="SANT" evidence="8">
    <location>
        <begin position="428"/>
        <end position="479"/>
    </location>
</feature>
<evidence type="ECO:0000259" key="7">
    <source>
        <dbReference type="PROSITE" id="PS50934"/>
    </source>
</evidence>
<feature type="compositionally biased region" description="Polar residues" evidence="5">
    <location>
        <begin position="1"/>
        <end position="10"/>
    </location>
</feature>
<dbReference type="InterPro" id="IPR032451">
    <property type="entry name" value="SMARCC_C"/>
</dbReference>
<feature type="region of interest" description="Disordered" evidence="5">
    <location>
        <begin position="279"/>
        <end position="348"/>
    </location>
</feature>
<dbReference type="InterPro" id="IPR036388">
    <property type="entry name" value="WH-like_DNA-bd_sf"/>
</dbReference>
<gene>
    <name evidence="9" type="ORF">PMIN01_10825</name>
</gene>
<evidence type="ECO:0000256" key="2">
    <source>
        <dbReference type="ARBA" id="ARBA00023125"/>
    </source>
</evidence>
<feature type="compositionally biased region" description="Polar residues" evidence="5">
    <location>
        <begin position="301"/>
        <end position="313"/>
    </location>
</feature>
<dbReference type="InterPro" id="IPR007526">
    <property type="entry name" value="SWIRM"/>
</dbReference>
<dbReference type="InterPro" id="IPR001005">
    <property type="entry name" value="SANT/Myb"/>
</dbReference>
<evidence type="ECO:0000256" key="3">
    <source>
        <dbReference type="ARBA" id="ARBA00023163"/>
    </source>
</evidence>
<evidence type="ECO:0000259" key="8">
    <source>
        <dbReference type="PROSITE" id="PS51293"/>
    </source>
</evidence>
<dbReference type="Proteomes" id="UP000756921">
    <property type="component" value="Unassembled WGS sequence"/>
</dbReference>
<dbReference type="InterPro" id="IPR017884">
    <property type="entry name" value="SANT_dom"/>
</dbReference>
<dbReference type="SUPFAM" id="SSF46689">
    <property type="entry name" value="Homeodomain-like"/>
    <property type="match status" value="2"/>
</dbReference>
<dbReference type="FunFam" id="1.10.10.60:FF:000014">
    <property type="entry name" value="SWI/SNF complex subunit SMARCC2 isoform C"/>
    <property type="match status" value="1"/>
</dbReference>
<organism evidence="9 10">
    <name type="scientific">Paraphaeosphaeria minitans</name>
    <dbReference type="NCBI Taxonomy" id="565426"/>
    <lineage>
        <taxon>Eukaryota</taxon>
        <taxon>Fungi</taxon>
        <taxon>Dikarya</taxon>
        <taxon>Ascomycota</taxon>
        <taxon>Pezizomycotina</taxon>
        <taxon>Dothideomycetes</taxon>
        <taxon>Pleosporomycetidae</taxon>
        <taxon>Pleosporales</taxon>
        <taxon>Massarineae</taxon>
        <taxon>Didymosphaeriaceae</taxon>
        <taxon>Paraphaeosphaeria</taxon>
    </lineage>
</organism>
<evidence type="ECO:0000313" key="10">
    <source>
        <dbReference type="Proteomes" id="UP000756921"/>
    </source>
</evidence>
<keyword evidence="10" id="KW-1185">Reference proteome</keyword>
<dbReference type="OrthoDB" id="118550at2759"/>
<feature type="compositionally biased region" description="Basic and acidic residues" evidence="5">
    <location>
        <begin position="564"/>
        <end position="579"/>
    </location>
</feature>
<dbReference type="PROSITE" id="PS51293">
    <property type="entry name" value="SANT"/>
    <property type="match status" value="1"/>
</dbReference>
<feature type="compositionally biased region" description="Low complexity" evidence="5">
    <location>
        <begin position="11"/>
        <end position="25"/>
    </location>
</feature>
<dbReference type="InterPro" id="IPR009057">
    <property type="entry name" value="Homeodomain-like_sf"/>
</dbReference>
<evidence type="ECO:0000256" key="1">
    <source>
        <dbReference type="ARBA" id="ARBA00023015"/>
    </source>
</evidence>
<dbReference type="GO" id="GO:0045893">
    <property type="term" value="P:positive regulation of DNA-templated transcription"/>
    <property type="evidence" value="ECO:0007669"/>
    <property type="project" value="TreeGrafter"/>
</dbReference>
<dbReference type="PANTHER" id="PTHR12802:SF41">
    <property type="entry name" value="BRAHMA ASSOCIATED PROTEIN 155 KDA"/>
    <property type="match status" value="1"/>
</dbReference>
<dbReference type="PANTHER" id="PTHR12802">
    <property type="entry name" value="SWI/SNF COMPLEX-RELATED"/>
    <property type="match status" value="1"/>
</dbReference>
<proteinExistence type="predicted"/>
<feature type="compositionally biased region" description="Basic and acidic residues" evidence="5">
    <location>
        <begin position="324"/>
        <end position="336"/>
    </location>
</feature>
<keyword evidence="4" id="KW-0539">Nucleus</keyword>
<dbReference type="FunFam" id="1.10.10.10:FF:000020">
    <property type="entry name" value="SWI/SNF complex subunit SMARCC2 isoform c"/>
    <property type="match status" value="1"/>
</dbReference>
<evidence type="ECO:0000259" key="6">
    <source>
        <dbReference type="PROSITE" id="PS50090"/>
    </source>
</evidence>
<feature type="compositionally biased region" description="Basic and acidic residues" evidence="5">
    <location>
        <begin position="125"/>
        <end position="134"/>
    </location>
</feature>
<dbReference type="Gene3D" id="1.10.10.60">
    <property type="entry name" value="Homeodomain-like"/>
    <property type="match status" value="1"/>
</dbReference>
<dbReference type="Gene3D" id="1.10.10.10">
    <property type="entry name" value="Winged helix-like DNA-binding domain superfamily/Winged helix DNA-binding domain"/>
    <property type="match status" value="1"/>
</dbReference>
<protein>
    <submittedName>
        <fullName evidence="9">SWIRM domain-containing protein</fullName>
    </submittedName>
</protein>
<comment type="caution">
    <text evidence="9">The sequence shown here is derived from an EMBL/GenBank/DDBJ whole genome shotgun (WGS) entry which is preliminary data.</text>
</comment>
<keyword evidence="3" id="KW-0804">Transcription</keyword>
<dbReference type="GO" id="GO:0003677">
    <property type="term" value="F:DNA binding"/>
    <property type="evidence" value="ECO:0007669"/>
    <property type="project" value="UniProtKB-KW"/>
</dbReference>
<dbReference type="AlphaFoldDB" id="A0A9P6KLG5"/>
<dbReference type="GO" id="GO:0006338">
    <property type="term" value="P:chromatin remodeling"/>
    <property type="evidence" value="ECO:0007669"/>
    <property type="project" value="UniProtKB-ARBA"/>
</dbReference>
<evidence type="ECO:0000313" key="9">
    <source>
        <dbReference type="EMBL" id="KAF9730867.1"/>
    </source>
</evidence>
<evidence type="ECO:0000256" key="5">
    <source>
        <dbReference type="SAM" id="MobiDB-lite"/>
    </source>
</evidence>
<keyword evidence="1" id="KW-0805">Transcription regulation</keyword>
<dbReference type="Pfam" id="PF00249">
    <property type="entry name" value="Myb_DNA-binding"/>
    <property type="match status" value="1"/>
</dbReference>
<dbReference type="PROSITE" id="PS50090">
    <property type="entry name" value="MYB_LIKE"/>
    <property type="match status" value="1"/>
</dbReference>
<reference evidence="9" key="1">
    <citation type="journal article" date="2020" name="Mol. Plant Microbe Interact.">
        <title>Genome Sequence of the Biocontrol Agent Coniothyrium minitans strain Conio (IMI 134523).</title>
        <authorList>
            <person name="Patel D."/>
            <person name="Shittu T.A."/>
            <person name="Baroncelli R."/>
            <person name="Muthumeenakshi S."/>
            <person name="Osborne T.H."/>
            <person name="Janganan T.K."/>
            <person name="Sreenivasaprasad S."/>
        </authorList>
    </citation>
    <scope>NUCLEOTIDE SEQUENCE</scope>
    <source>
        <strain evidence="9">Conio</strain>
    </source>
</reference>
<feature type="domain" description="SWIRM" evidence="7">
    <location>
        <begin position="161"/>
        <end position="258"/>
    </location>
</feature>
<evidence type="ECO:0000256" key="4">
    <source>
        <dbReference type="ARBA" id="ARBA00023242"/>
    </source>
</evidence>
<dbReference type="GO" id="GO:0042393">
    <property type="term" value="F:histone binding"/>
    <property type="evidence" value="ECO:0007669"/>
    <property type="project" value="TreeGrafter"/>
</dbReference>
<sequence length="758" mass="82868">MADDATSTPTAAQDVAAETAQAQSHAQDDQAMDMDFFNLVNFPSPSDSYDIYDGKTSPGSSLGRLSPFFVDTSMADDSATKDASREPSTTTPAPASDNPIDAPDGPRPEAEDADGQDDEEMGGVEDAKKEKDGAAADPDAQATADLQATARSHLVAQTYATIIPSYATWFDMRYIDRRESKALPEFFNGRNRSKTPAVYRDYRDFMINTYRLNPDEYLTVTACRRNLAGDVCAIMRVHAFLEQWGLINYQVDPQERPSNIGPPTTSHFRLTVDTPRGLQAFQPAPNSKLTEGKPHAGTERAASQQPTAQSETKTLVGRNIYESNGKEVSAEPDKAANGEGASNGAGGSVDLQKLEKEAREPAKKVICHFCGIDCSRLYYHHTKTSDVPGRQNREELCPRCVVDKHYSRGLNSEDFVKVDRGDYPPTPDVEDNWTQEELLLLLEGLEMCDDDWNGVADHVMTKTREQCVMKFLQLEIDSKYAEPEGTQSEGGAPSTKFLRDLEYLKEGRLPIFHGDNPILSVVGFLAGLAPANVSEVAVAANRSVAQMRKDLNDKINNIQPGSSDKGKEKATEGEVKNEDAMEVDTAQSAEADRGVISADPRESNPLATLPFALSAARSAALASHEERHITRLVSGAVNLQSQKLQLKMQHFNDFEKLHAAERRDLQRRRQQLFMDRLNFQRRVRALEEATKKINSTLGGPTGLPGSVSPEDAVKALTDAIALFGVGKGEEGVGVKRDSVDGSVQPIAEGAEGFGKHEL</sequence>
<dbReference type="Pfam" id="PF16495">
    <property type="entry name" value="SWIRM-assoc_1"/>
    <property type="match status" value="1"/>
</dbReference>
<dbReference type="EMBL" id="WJXW01000013">
    <property type="protein sequence ID" value="KAF9730867.1"/>
    <property type="molecule type" value="Genomic_DNA"/>
</dbReference>
<dbReference type="GO" id="GO:0016514">
    <property type="term" value="C:SWI/SNF complex"/>
    <property type="evidence" value="ECO:0007669"/>
    <property type="project" value="TreeGrafter"/>
</dbReference>
<dbReference type="Pfam" id="PF04433">
    <property type="entry name" value="SWIRM"/>
    <property type="match status" value="1"/>
</dbReference>
<dbReference type="PROSITE" id="PS50934">
    <property type="entry name" value="SWIRM"/>
    <property type="match status" value="1"/>
</dbReference>
<feature type="compositionally biased region" description="Acidic residues" evidence="5">
    <location>
        <begin position="111"/>
        <end position="123"/>
    </location>
</feature>
<dbReference type="SMART" id="SM00717">
    <property type="entry name" value="SANT"/>
    <property type="match status" value="1"/>
</dbReference>
<feature type="region of interest" description="Disordered" evidence="5">
    <location>
        <begin position="1"/>
        <end position="30"/>
    </location>
</feature>
<keyword evidence="2" id="KW-0238">DNA-binding</keyword>
<feature type="domain" description="Myb-like" evidence="6">
    <location>
        <begin position="432"/>
        <end position="475"/>
    </location>
</feature>
<feature type="region of interest" description="Disordered" evidence="5">
    <location>
        <begin position="42"/>
        <end position="142"/>
    </location>
</feature>
<feature type="region of interest" description="Disordered" evidence="5">
    <location>
        <begin position="551"/>
        <end position="601"/>
    </location>
</feature>
<accession>A0A9P6KLG5</accession>
<name>A0A9P6KLG5_9PLEO</name>